<comment type="subunit">
    <text evidence="9 10">Homodimer, forms a heterotetramer with a Cas2 homodimer.</text>
</comment>
<evidence type="ECO:0000256" key="3">
    <source>
        <dbReference type="ARBA" id="ARBA00022759"/>
    </source>
</evidence>
<keyword evidence="1 10" id="KW-0540">Nuclease</keyword>
<gene>
    <name evidence="10 11" type="primary">cas1</name>
    <name evidence="11" type="ORF">Aconfl_04960</name>
</gene>
<dbReference type="Gene3D" id="1.20.120.920">
    <property type="entry name" value="CRISPR-associated endonuclease Cas1, C-terminal domain"/>
    <property type="match status" value="1"/>
</dbReference>
<comment type="caution">
    <text evidence="11">The sequence shown here is derived from an EMBL/GenBank/DDBJ whole genome shotgun (WGS) entry which is preliminary data.</text>
</comment>
<dbReference type="InterPro" id="IPR019855">
    <property type="entry name" value="CRISPR-assoc_Cas1_NMENI"/>
</dbReference>
<dbReference type="GO" id="GO:0004519">
    <property type="term" value="F:endonuclease activity"/>
    <property type="evidence" value="ECO:0007669"/>
    <property type="project" value="UniProtKB-KW"/>
</dbReference>
<dbReference type="Proteomes" id="UP001338309">
    <property type="component" value="Unassembled WGS sequence"/>
</dbReference>
<dbReference type="EC" id="3.1.-.-" evidence="10"/>
<dbReference type="PANTHER" id="PTHR34353">
    <property type="entry name" value="CRISPR-ASSOCIATED ENDONUCLEASE CAS1 1"/>
    <property type="match status" value="1"/>
</dbReference>
<dbReference type="InterPro" id="IPR042211">
    <property type="entry name" value="CRISPR-assoc_Cas1_N"/>
</dbReference>
<evidence type="ECO:0000256" key="5">
    <source>
        <dbReference type="ARBA" id="ARBA00022842"/>
    </source>
</evidence>
<dbReference type="EMBL" id="BTPD01000001">
    <property type="protein sequence ID" value="GMQ27854.1"/>
    <property type="molecule type" value="Genomic_DNA"/>
</dbReference>
<keyword evidence="3 10" id="KW-0255">Endonuclease</keyword>
<evidence type="ECO:0000256" key="4">
    <source>
        <dbReference type="ARBA" id="ARBA00022801"/>
    </source>
</evidence>
<name>A0ABQ6PIT0_9BACT</name>
<comment type="similarity">
    <text evidence="10">Belongs to the CRISPR-associated endonuclease Cas1 family.</text>
</comment>
<dbReference type="NCBIfam" id="TIGR03639">
    <property type="entry name" value="cas1_NMENI"/>
    <property type="match status" value="1"/>
</dbReference>
<proteinExistence type="inferred from homology"/>
<comment type="cofactor">
    <cofactor evidence="10">
        <name>Mg(2+)</name>
        <dbReference type="ChEBI" id="CHEBI:18420"/>
    </cofactor>
    <cofactor evidence="10">
        <name>Mn(2+)</name>
        <dbReference type="ChEBI" id="CHEBI:29035"/>
    </cofactor>
</comment>
<evidence type="ECO:0000256" key="9">
    <source>
        <dbReference type="ARBA" id="ARBA00038592"/>
    </source>
</evidence>
<dbReference type="Gene3D" id="3.100.10.20">
    <property type="entry name" value="CRISPR-associated endonuclease Cas1, N-terminal domain"/>
    <property type="match status" value="1"/>
</dbReference>
<keyword evidence="6 10" id="KW-0051">Antiviral defense</keyword>
<dbReference type="HAMAP" id="MF_01470">
    <property type="entry name" value="Cas1"/>
    <property type="match status" value="1"/>
</dbReference>
<keyword evidence="8 10" id="KW-0464">Manganese</keyword>
<evidence type="ECO:0000256" key="1">
    <source>
        <dbReference type="ARBA" id="ARBA00022722"/>
    </source>
</evidence>
<evidence type="ECO:0000256" key="8">
    <source>
        <dbReference type="ARBA" id="ARBA00023211"/>
    </source>
</evidence>
<sequence length="320" mass="35897">MSQLFQSSKTLEKLIQIIFSRMIKRTLFFGNPAYLSTKNEQLLISFPEPDKSDRTVPIEDLGMIVLENQQITITQGLIAKLTDKKVAIVTCNSQHLPEGLLLPMHGHSEQTERIRYQIQASQPLKKNLWQQTVSAKIHNQAAHLIEKGKDSPRLHYLAKNVSSGDSGNHEAQAAAIYWQSLFAIPDFNREQAGIPPNNLLNYGYAILRAVIARALVSSGMFPGLGIWHRNKYNAYCLADDIMEPYRPYVDLVVSHLVETEDDISEITTGMKKELLSIPALDVRIDGQKSPLMVAASRTTNSLFECFAGISRKIIYPEYGG</sequence>
<feature type="binding site" evidence="10">
    <location>
        <position position="228"/>
    </location>
    <ligand>
        <name>Mn(2+)</name>
        <dbReference type="ChEBI" id="CHEBI:29035"/>
    </ligand>
</feature>
<keyword evidence="5 10" id="KW-0460">Magnesium</keyword>
<evidence type="ECO:0000313" key="12">
    <source>
        <dbReference type="Proteomes" id="UP001338309"/>
    </source>
</evidence>
<comment type="function">
    <text evidence="10">CRISPR (clustered regularly interspaced short palindromic repeat), is an adaptive immune system that provides protection against mobile genetic elements (viruses, transposable elements and conjugative plasmids). CRISPR clusters contain spacers, sequences complementary to antecedent mobile elements, and target invading nucleic acids. CRISPR clusters are transcribed and processed into CRISPR RNA (crRNA). Acts as a dsDNA endonuclease. Involved in the integration of spacer DNA into the CRISPR cassette.</text>
</comment>
<dbReference type="InterPro" id="IPR050646">
    <property type="entry name" value="Cas1"/>
</dbReference>
<dbReference type="PANTHER" id="PTHR34353:SF2">
    <property type="entry name" value="CRISPR-ASSOCIATED ENDONUCLEASE CAS1 1"/>
    <property type="match status" value="1"/>
</dbReference>
<protein>
    <recommendedName>
        <fullName evidence="10">CRISPR-associated endonuclease Cas1</fullName>
        <ecNumber evidence="10">3.1.-.-</ecNumber>
    </recommendedName>
</protein>
<keyword evidence="7 10" id="KW-0238">DNA-binding</keyword>
<dbReference type="InterPro" id="IPR042206">
    <property type="entry name" value="CRISPR-assoc_Cas1_C"/>
</dbReference>
<evidence type="ECO:0000256" key="10">
    <source>
        <dbReference type="HAMAP-Rule" id="MF_01470"/>
    </source>
</evidence>
<reference evidence="11 12" key="1">
    <citation type="submission" date="2023-08" db="EMBL/GenBank/DDBJ databases">
        <title>Draft genome sequence of Algoriphagus confluentis.</title>
        <authorList>
            <person name="Takatani N."/>
            <person name="Hosokawa M."/>
            <person name="Sawabe T."/>
        </authorList>
    </citation>
    <scope>NUCLEOTIDE SEQUENCE [LARGE SCALE GENOMIC DNA]</scope>
    <source>
        <strain evidence="11 12">NBRC 111222</strain>
    </source>
</reference>
<accession>A0ABQ6PIT0</accession>
<organism evidence="11 12">
    <name type="scientific">Algoriphagus confluentis</name>
    <dbReference type="NCBI Taxonomy" id="1697556"/>
    <lineage>
        <taxon>Bacteria</taxon>
        <taxon>Pseudomonadati</taxon>
        <taxon>Bacteroidota</taxon>
        <taxon>Cytophagia</taxon>
        <taxon>Cytophagales</taxon>
        <taxon>Cyclobacteriaceae</taxon>
        <taxon>Algoriphagus</taxon>
    </lineage>
</organism>
<evidence type="ECO:0000313" key="11">
    <source>
        <dbReference type="EMBL" id="GMQ27854.1"/>
    </source>
</evidence>
<dbReference type="NCBIfam" id="TIGR00287">
    <property type="entry name" value="cas1"/>
    <property type="match status" value="1"/>
</dbReference>
<evidence type="ECO:0000256" key="2">
    <source>
        <dbReference type="ARBA" id="ARBA00022723"/>
    </source>
</evidence>
<evidence type="ECO:0000256" key="7">
    <source>
        <dbReference type="ARBA" id="ARBA00023125"/>
    </source>
</evidence>
<feature type="binding site" evidence="10">
    <location>
        <position position="170"/>
    </location>
    <ligand>
        <name>Mn(2+)</name>
        <dbReference type="ChEBI" id="CHEBI:29035"/>
    </ligand>
</feature>
<keyword evidence="4 10" id="KW-0378">Hydrolase</keyword>
<dbReference type="Pfam" id="PF01867">
    <property type="entry name" value="Cas_Cas1"/>
    <property type="match status" value="1"/>
</dbReference>
<evidence type="ECO:0000256" key="6">
    <source>
        <dbReference type="ARBA" id="ARBA00023118"/>
    </source>
</evidence>
<feature type="binding site" evidence="10">
    <location>
        <position position="243"/>
    </location>
    <ligand>
        <name>Mn(2+)</name>
        <dbReference type="ChEBI" id="CHEBI:29035"/>
    </ligand>
</feature>
<dbReference type="InterPro" id="IPR002729">
    <property type="entry name" value="CRISPR-assoc_Cas1"/>
</dbReference>
<keyword evidence="2 10" id="KW-0479">Metal-binding</keyword>
<keyword evidence="12" id="KW-1185">Reference proteome</keyword>